<dbReference type="PANTHER" id="PTHR46333:SF2">
    <property type="entry name" value="CYTOKINESIS PROTEIN 3"/>
    <property type="match status" value="1"/>
</dbReference>
<dbReference type="InterPro" id="IPR038765">
    <property type="entry name" value="Papain-like_cys_pep_sf"/>
</dbReference>
<dbReference type="EMBL" id="LR214970">
    <property type="protein sequence ID" value="VEU60878.1"/>
    <property type="molecule type" value="Genomic_DNA"/>
</dbReference>
<evidence type="ECO:0000313" key="4">
    <source>
        <dbReference type="EMBL" id="VEU60878.1"/>
    </source>
</evidence>
<keyword evidence="2" id="KW-0732">Signal</keyword>
<feature type="domain" description="Transglutaminase-like" evidence="3">
    <location>
        <begin position="693"/>
        <end position="754"/>
    </location>
</feature>
<dbReference type="AlphaFoldDB" id="A0A449A9E8"/>
<dbReference type="Pfam" id="PF01841">
    <property type="entry name" value="Transglut_core"/>
    <property type="match status" value="1"/>
</dbReference>
<dbReference type="GO" id="GO:0005737">
    <property type="term" value="C:cytoplasm"/>
    <property type="evidence" value="ECO:0007669"/>
    <property type="project" value="TreeGrafter"/>
</dbReference>
<dbReference type="PANTHER" id="PTHR46333">
    <property type="entry name" value="CYTOKINESIS PROTEIN 3"/>
    <property type="match status" value="1"/>
</dbReference>
<dbReference type="PROSITE" id="PS51257">
    <property type="entry name" value="PROKAR_LIPOPROTEIN"/>
    <property type="match status" value="1"/>
</dbReference>
<feature type="region of interest" description="Disordered" evidence="1">
    <location>
        <begin position="26"/>
        <end position="77"/>
    </location>
</feature>
<dbReference type="Proteomes" id="UP000290942">
    <property type="component" value="Chromosome"/>
</dbReference>
<dbReference type="InterPro" id="IPR002931">
    <property type="entry name" value="Transglutaminase-like"/>
</dbReference>
<dbReference type="SMART" id="SM00460">
    <property type="entry name" value="TGc"/>
    <property type="match status" value="1"/>
</dbReference>
<dbReference type="NCBIfam" id="NF045959">
    <property type="entry name" value="LppA_rel_LP"/>
    <property type="match status" value="1"/>
</dbReference>
<feature type="signal peptide" evidence="2">
    <location>
        <begin position="1"/>
        <end position="24"/>
    </location>
</feature>
<dbReference type="Gene3D" id="3.10.620.30">
    <property type="match status" value="1"/>
</dbReference>
<protein>
    <submittedName>
        <fullName evidence="4">Immunodominant protein p72</fullName>
    </submittedName>
</protein>
<proteinExistence type="predicted"/>
<dbReference type="InterPro" id="IPR052557">
    <property type="entry name" value="CAP/Cytokinesis_protein"/>
</dbReference>
<dbReference type="RefSeq" id="WP_197722241.1">
    <property type="nucleotide sequence ID" value="NZ_LR214970.1"/>
</dbReference>
<evidence type="ECO:0000313" key="5">
    <source>
        <dbReference type="Proteomes" id="UP000290942"/>
    </source>
</evidence>
<dbReference type="SUPFAM" id="SSF54001">
    <property type="entry name" value="Cysteine proteinases"/>
    <property type="match status" value="1"/>
</dbReference>
<feature type="chain" id="PRO_5019182403" evidence="2">
    <location>
        <begin position="25"/>
        <end position="1112"/>
    </location>
</feature>
<evidence type="ECO:0000256" key="2">
    <source>
        <dbReference type="SAM" id="SignalP"/>
    </source>
</evidence>
<sequence>MKKIRLLFPALCSLVLFSTSCVQQQTKNGPKKHENTQNITLNIGVGNIRNDKKDKNNGSNGSINIKKDTGSQSSSELNDLNSIEKDVAISIPLYKNQDANSSWIALKNNINDLIPLLGLNHNIKSKYNIEYAQNNIPNIDNNNGIITNIGVKFSYKNQSKVLYFNLSGFYSHNNNLPKNNKNEYLIPKSTLPPSVKGLFPSLIAHMLLHAEDPNKYNQNQESANDSKYIINFEQLQNKNSNLFHDQVAPLNISLKEAFFEYNEKFKEKYKTKVVATKFNDLEGTLGIKVQISNTENGPQGEPELTAEYQFDGLRKIDLNNGNKNVIDFNVLPSDLEKLVNENNQIKKVIAENQNNLNQAIYLISKLNEFNYKSLVNKLNKIVNVGIIDNELNTYRFTNGSAKINSFAGLKQQFGLYPFYTRFNEVIKNVRLEITNDSGNKTGNIYFDVELPIFVQNSFTDLSTNEATGKTIKINVKSKFNLGKIKDLKQFKNNYDLSSFSHNEAFVEKHYEDSKIKEMILSTKDTAHNFYSHIDYKITSVDKALNSKSSTDNKIKLELLDKNQQPVSDVKWFLRTHYPQDEVYKAGQSPHDALVKLDQDGTVTAKEHNGENKHAEIWAEYKGYLFRRDIMVLNTTHAVYNVEEEQARQEAIKVSKDWHNLSNYQKALKAYDWITKNIAYEERGDRVDQTAYSAIIEKRTVCTGYTLAFKMFMDILGVPCSTIQGKVSDPKYADDKHIWNLVELDDGWYHVDATWGINRNQRGDNNYYYFLISNDDFGQNRDFTKPDENLMGKKYRFSKIENYVSDLKQAEKVIELTKIQKPDAKGIVLQTDLNFNDSRKLGDLVAKSIDENGYLWGSPQSSEYMNMRRYSYESWGTISAKNKENIDLKLSAETNNKFIKIDVPNNIELSIENVDVKGAFIKDVVKQNNSYIVNLMNFDNTGECEVSIKVFKDGYKFTLDKDKFKFMIQKHDKPNAYVETYNSDSGILKNVDNTMQYRIYGTKWKDIESDSVLLEQVGTKEILIRRKATADKEASDIQFIRLVKHKDIDFVVKVHGNDIIGVDQTMQYRLKGSNDWANINGLKLKNLPKGDYEIRVKPEKNILASDYKELSIK</sequence>
<name>A0A449A9E8_9BACT</name>
<evidence type="ECO:0000259" key="3">
    <source>
        <dbReference type="SMART" id="SM00460"/>
    </source>
</evidence>
<dbReference type="NCBIfam" id="NF045980">
    <property type="entry name" value="MAG6410_fam_LP"/>
    <property type="match status" value="1"/>
</dbReference>
<organism evidence="4 5">
    <name type="scientific">Mycoplasmopsis bovigenitalium</name>
    <dbReference type="NCBI Taxonomy" id="2112"/>
    <lineage>
        <taxon>Bacteria</taxon>
        <taxon>Bacillati</taxon>
        <taxon>Mycoplasmatota</taxon>
        <taxon>Mycoplasmoidales</taxon>
        <taxon>Metamycoplasmataceae</taxon>
        <taxon>Mycoplasmopsis</taxon>
    </lineage>
</organism>
<reference evidence="4 5" key="1">
    <citation type="submission" date="2019-01" db="EMBL/GenBank/DDBJ databases">
        <authorList>
            <consortium name="Pathogen Informatics"/>
        </authorList>
    </citation>
    <scope>NUCLEOTIDE SEQUENCE [LARGE SCALE GENOMIC DNA]</scope>
    <source>
        <strain evidence="4 5">NCTC10122</strain>
    </source>
</reference>
<gene>
    <name evidence="4" type="primary">p72</name>
    <name evidence="4" type="ORF">NCTC10122_00481</name>
</gene>
<accession>A0A449A9E8</accession>
<evidence type="ECO:0000256" key="1">
    <source>
        <dbReference type="SAM" id="MobiDB-lite"/>
    </source>
</evidence>